<reference evidence="3" key="3">
    <citation type="submission" date="2015-04" db="UniProtKB">
        <authorList>
            <consortium name="EnsemblPlants"/>
        </authorList>
    </citation>
    <scope>IDENTIFICATION</scope>
    <source>
        <strain evidence="3">cv. Jemalong A17</strain>
    </source>
</reference>
<gene>
    <name evidence="2" type="ordered locus">MTR_5g046590</name>
</gene>
<keyword evidence="4" id="KW-1185">Reference proteome</keyword>
<dbReference type="Proteomes" id="UP000002051">
    <property type="component" value="Chromosome 5"/>
</dbReference>
<evidence type="ECO:0000313" key="2">
    <source>
        <dbReference type="EMBL" id="AES97179.1"/>
    </source>
</evidence>
<reference evidence="2 4" key="2">
    <citation type="journal article" date="2014" name="BMC Genomics">
        <title>An improved genome release (version Mt4.0) for the model legume Medicago truncatula.</title>
        <authorList>
            <person name="Tang H."/>
            <person name="Krishnakumar V."/>
            <person name="Bidwell S."/>
            <person name="Rosen B."/>
            <person name="Chan A."/>
            <person name="Zhou S."/>
            <person name="Gentzbittel L."/>
            <person name="Childs K.L."/>
            <person name="Yandell M."/>
            <person name="Gundlach H."/>
            <person name="Mayer K.F."/>
            <person name="Schwartz D.C."/>
            <person name="Town C.D."/>
        </authorList>
    </citation>
    <scope>GENOME REANNOTATION</scope>
    <source>
        <strain evidence="3 4">cv. Jemalong A17</strain>
    </source>
</reference>
<protein>
    <submittedName>
        <fullName evidence="2">Transmembrane protein, putative</fullName>
    </submittedName>
</protein>
<proteinExistence type="predicted"/>
<keyword evidence="1" id="KW-1133">Transmembrane helix</keyword>
<dbReference type="EMBL" id="CM001221">
    <property type="protein sequence ID" value="AES97179.1"/>
    <property type="molecule type" value="Genomic_DNA"/>
</dbReference>
<keyword evidence="1" id="KW-0472">Membrane</keyword>
<dbReference type="AlphaFoldDB" id="G7JWZ9"/>
<name>G7JWZ9_MEDTR</name>
<keyword evidence="1 2" id="KW-0812">Transmembrane</keyword>
<dbReference type="EnsemblPlants" id="AES97179">
    <property type="protein sequence ID" value="AES97179"/>
    <property type="gene ID" value="MTR_5g046590"/>
</dbReference>
<feature type="transmembrane region" description="Helical" evidence="1">
    <location>
        <begin position="55"/>
        <end position="74"/>
    </location>
</feature>
<evidence type="ECO:0000313" key="4">
    <source>
        <dbReference type="Proteomes" id="UP000002051"/>
    </source>
</evidence>
<dbReference type="PaxDb" id="3880-AES97179"/>
<evidence type="ECO:0000256" key="1">
    <source>
        <dbReference type="SAM" id="Phobius"/>
    </source>
</evidence>
<evidence type="ECO:0000313" key="3">
    <source>
        <dbReference type="EnsemblPlants" id="AES97179"/>
    </source>
</evidence>
<sequence>MMHAIRAGVGEGVRSWFDARKTIFAWVGAVHKRPRITFSFVATLLAACGSRCCSGFVSLLLLLMAAGIISLILVI</sequence>
<accession>G7JWZ9</accession>
<dbReference type="HOGENOM" id="CLU_2674831_0_0_1"/>
<organism evidence="2 4">
    <name type="scientific">Medicago truncatula</name>
    <name type="common">Barrel medic</name>
    <name type="synonym">Medicago tribuloides</name>
    <dbReference type="NCBI Taxonomy" id="3880"/>
    <lineage>
        <taxon>Eukaryota</taxon>
        <taxon>Viridiplantae</taxon>
        <taxon>Streptophyta</taxon>
        <taxon>Embryophyta</taxon>
        <taxon>Tracheophyta</taxon>
        <taxon>Spermatophyta</taxon>
        <taxon>Magnoliopsida</taxon>
        <taxon>eudicotyledons</taxon>
        <taxon>Gunneridae</taxon>
        <taxon>Pentapetalae</taxon>
        <taxon>rosids</taxon>
        <taxon>fabids</taxon>
        <taxon>Fabales</taxon>
        <taxon>Fabaceae</taxon>
        <taxon>Papilionoideae</taxon>
        <taxon>50 kb inversion clade</taxon>
        <taxon>NPAAA clade</taxon>
        <taxon>Hologalegina</taxon>
        <taxon>IRL clade</taxon>
        <taxon>Trifolieae</taxon>
        <taxon>Medicago</taxon>
    </lineage>
</organism>
<reference evidence="2 4" key="1">
    <citation type="journal article" date="2011" name="Nature">
        <title>The Medicago genome provides insight into the evolution of rhizobial symbioses.</title>
        <authorList>
            <person name="Young N.D."/>
            <person name="Debelle F."/>
            <person name="Oldroyd G.E."/>
            <person name="Geurts R."/>
            <person name="Cannon S.B."/>
            <person name="Udvardi M.K."/>
            <person name="Benedito V.A."/>
            <person name="Mayer K.F."/>
            <person name="Gouzy J."/>
            <person name="Schoof H."/>
            <person name="Van de Peer Y."/>
            <person name="Proost S."/>
            <person name="Cook D.R."/>
            <person name="Meyers B.C."/>
            <person name="Spannagl M."/>
            <person name="Cheung F."/>
            <person name="De Mita S."/>
            <person name="Krishnakumar V."/>
            <person name="Gundlach H."/>
            <person name="Zhou S."/>
            <person name="Mudge J."/>
            <person name="Bharti A.K."/>
            <person name="Murray J.D."/>
            <person name="Naoumkina M.A."/>
            <person name="Rosen B."/>
            <person name="Silverstein K.A."/>
            <person name="Tang H."/>
            <person name="Rombauts S."/>
            <person name="Zhao P.X."/>
            <person name="Zhou P."/>
            <person name="Barbe V."/>
            <person name="Bardou P."/>
            <person name="Bechner M."/>
            <person name="Bellec A."/>
            <person name="Berger A."/>
            <person name="Berges H."/>
            <person name="Bidwell S."/>
            <person name="Bisseling T."/>
            <person name="Choisne N."/>
            <person name="Couloux A."/>
            <person name="Denny R."/>
            <person name="Deshpande S."/>
            <person name="Dai X."/>
            <person name="Doyle J.J."/>
            <person name="Dudez A.M."/>
            <person name="Farmer A.D."/>
            <person name="Fouteau S."/>
            <person name="Franken C."/>
            <person name="Gibelin C."/>
            <person name="Gish J."/>
            <person name="Goldstein S."/>
            <person name="Gonzalez A.J."/>
            <person name="Green P.J."/>
            <person name="Hallab A."/>
            <person name="Hartog M."/>
            <person name="Hua A."/>
            <person name="Humphray S.J."/>
            <person name="Jeong D.H."/>
            <person name="Jing Y."/>
            <person name="Jocker A."/>
            <person name="Kenton S.M."/>
            <person name="Kim D.J."/>
            <person name="Klee K."/>
            <person name="Lai H."/>
            <person name="Lang C."/>
            <person name="Lin S."/>
            <person name="Macmil S.L."/>
            <person name="Magdelenat G."/>
            <person name="Matthews L."/>
            <person name="McCorrison J."/>
            <person name="Monaghan E.L."/>
            <person name="Mun J.H."/>
            <person name="Najar F.Z."/>
            <person name="Nicholson C."/>
            <person name="Noirot C."/>
            <person name="O'Bleness M."/>
            <person name="Paule C.R."/>
            <person name="Poulain J."/>
            <person name="Prion F."/>
            <person name="Qin B."/>
            <person name="Qu C."/>
            <person name="Retzel E.F."/>
            <person name="Riddle C."/>
            <person name="Sallet E."/>
            <person name="Samain S."/>
            <person name="Samson N."/>
            <person name="Sanders I."/>
            <person name="Saurat O."/>
            <person name="Scarpelli C."/>
            <person name="Schiex T."/>
            <person name="Segurens B."/>
            <person name="Severin A.J."/>
            <person name="Sherrier D.J."/>
            <person name="Shi R."/>
            <person name="Sims S."/>
            <person name="Singer S.R."/>
            <person name="Sinharoy S."/>
            <person name="Sterck L."/>
            <person name="Viollet A."/>
            <person name="Wang B.B."/>
            <person name="Wang K."/>
            <person name="Wang M."/>
            <person name="Wang X."/>
            <person name="Warfsmann J."/>
            <person name="Weissenbach J."/>
            <person name="White D.D."/>
            <person name="White J.D."/>
            <person name="Wiley G.B."/>
            <person name="Wincker P."/>
            <person name="Xing Y."/>
            <person name="Yang L."/>
            <person name="Yao Z."/>
            <person name="Ying F."/>
            <person name="Zhai J."/>
            <person name="Zhou L."/>
            <person name="Zuber A."/>
            <person name="Denarie J."/>
            <person name="Dixon R.A."/>
            <person name="May G.D."/>
            <person name="Schwartz D.C."/>
            <person name="Rogers J."/>
            <person name="Quetier F."/>
            <person name="Town C.D."/>
            <person name="Roe B.A."/>
        </authorList>
    </citation>
    <scope>NUCLEOTIDE SEQUENCE [LARGE SCALE GENOMIC DNA]</scope>
    <source>
        <strain evidence="2">A17</strain>
        <strain evidence="3 4">cv. Jemalong A17</strain>
    </source>
</reference>